<protein>
    <submittedName>
        <fullName evidence="1">Uncharacterized protein</fullName>
    </submittedName>
</protein>
<dbReference type="OrthoDB" id="2429344at2759"/>
<dbReference type="EMBL" id="JAAAUQ010000754">
    <property type="protein sequence ID" value="KAF9147793.1"/>
    <property type="molecule type" value="Genomic_DNA"/>
</dbReference>
<reference evidence="1" key="1">
    <citation type="journal article" date="2020" name="Fungal Divers.">
        <title>Resolving the Mortierellaceae phylogeny through synthesis of multi-gene phylogenetics and phylogenomics.</title>
        <authorList>
            <person name="Vandepol N."/>
            <person name="Liber J."/>
            <person name="Desiro A."/>
            <person name="Na H."/>
            <person name="Kennedy M."/>
            <person name="Barry K."/>
            <person name="Grigoriev I.V."/>
            <person name="Miller A.N."/>
            <person name="O'Donnell K."/>
            <person name="Stajich J.E."/>
            <person name="Bonito G."/>
        </authorList>
    </citation>
    <scope>NUCLEOTIDE SEQUENCE</scope>
    <source>
        <strain evidence="1">NRRL 6426</strain>
    </source>
</reference>
<accession>A0A9P5V965</accession>
<organism evidence="1 2">
    <name type="scientific">Linnemannia schmuckeri</name>
    <dbReference type="NCBI Taxonomy" id="64567"/>
    <lineage>
        <taxon>Eukaryota</taxon>
        <taxon>Fungi</taxon>
        <taxon>Fungi incertae sedis</taxon>
        <taxon>Mucoromycota</taxon>
        <taxon>Mortierellomycotina</taxon>
        <taxon>Mortierellomycetes</taxon>
        <taxon>Mortierellales</taxon>
        <taxon>Mortierellaceae</taxon>
        <taxon>Linnemannia</taxon>
    </lineage>
</organism>
<proteinExistence type="predicted"/>
<evidence type="ECO:0000313" key="1">
    <source>
        <dbReference type="EMBL" id="KAF9147793.1"/>
    </source>
</evidence>
<name>A0A9P5V965_9FUNG</name>
<comment type="caution">
    <text evidence="1">The sequence shown here is derived from an EMBL/GenBank/DDBJ whole genome shotgun (WGS) entry which is preliminary data.</text>
</comment>
<evidence type="ECO:0000313" key="2">
    <source>
        <dbReference type="Proteomes" id="UP000748756"/>
    </source>
</evidence>
<dbReference type="Proteomes" id="UP000748756">
    <property type="component" value="Unassembled WGS sequence"/>
</dbReference>
<gene>
    <name evidence="1" type="ORF">BG015_010511</name>
</gene>
<dbReference type="AlphaFoldDB" id="A0A9P5V965"/>
<keyword evidence="2" id="KW-1185">Reference proteome</keyword>
<sequence length="104" mass="12219">MFVLSPSITVQQRQEQQPFRLRSLMLVNVYLAQDDLESLLRFTPKLKELKLVATMWHDDKKYDWTRLFGSLKANNIILDKAHFSKLGNRMSAEESLQERLRGVP</sequence>